<dbReference type="InterPro" id="IPR016024">
    <property type="entry name" value="ARM-type_fold"/>
</dbReference>
<dbReference type="OrthoDB" id="422637at2759"/>
<sequence>MRALGNLTRVVNFSTEDTSIHVTTVNCTNPLGKGTLLERVVQALVSCVTTGNVKVQWNVCHALGNLFLNKSIPIHAMPWSTSVYSIMLLLLRDSKNFKIQIQAASTLAVLDKRRDYGQSFSDIVQALVLSQESLNSSELADPSTYKYMVALNEQMHVCMY</sequence>
<dbReference type="AlphaFoldDB" id="A0A8T2RSK6"/>
<organism evidence="1 2">
    <name type="scientific">Ceratopteris richardii</name>
    <name type="common">Triangle waterfern</name>
    <dbReference type="NCBI Taxonomy" id="49495"/>
    <lineage>
        <taxon>Eukaryota</taxon>
        <taxon>Viridiplantae</taxon>
        <taxon>Streptophyta</taxon>
        <taxon>Embryophyta</taxon>
        <taxon>Tracheophyta</taxon>
        <taxon>Polypodiopsida</taxon>
        <taxon>Polypodiidae</taxon>
        <taxon>Polypodiales</taxon>
        <taxon>Pteridineae</taxon>
        <taxon>Pteridaceae</taxon>
        <taxon>Parkerioideae</taxon>
        <taxon>Ceratopteris</taxon>
    </lineage>
</organism>
<dbReference type="SUPFAM" id="SSF48371">
    <property type="entry name" value="ARM repeat"/>
    <property type="match status" value="1"/>
</dbReference>
<protein>
    <submittedName>
        <fullName evidence="1">Uncharacterized protein</fullName>
    </submittedName>
</protein>
<dbReference type="PANTHER" id="PTHR13366">
    <property type="entry name" value="MALARIA ANTIGEN-RELATED"/>
    <property type="match status" value="1"/>
</dbReference>
<comment type="caution">
    <text evidence="1">The sequence shown here is derived from an EMBL/GenBank/DDBJ whole genome shotgun (WGS) entry which is preliminary data.</text>
</comment>
<evidence type="ECO:0000313" key="1">
    <source>
        <dbReference type="EMBL" id="KAH7298498.1"/>
    </source>
</evidence>
<proteinExistence type="predicted"/>
<dbReference type="Gene3D" id="1.25.10.10">
    <property type="entry name" value="Leucine-rich Repeat Variant"/>
    <property type="match status" value="1"/>
</dbReference>
<reference evidence="1" key="1">
    <citation type="submission" date="2021-08" db="EMBL/GenBank/DDBJ databases">
        <title>WGS assembly of Ceratopteris richardii.</title>
        <authorList>
            <person name="Marchant D.B."/>
            <person name="Chen G."/>
            <person name="Jenkins J."/>
            <person name="Shu S."/>
            <person name="Leebens-Mack J."/>
            <person name="Grimwood J."/>
            <person name="Schmutz J."/>
            <person name="Soltis P."/>
            <person name="Soltis D."/>
            <person name="Chen Z.-H."/>
        </authorList>
    </citation>
    <scope>NUCLEOTIDE SEQUENCE</scope>
    <source>
        <strain evidence="1">Whitten #5841</strain>
        <tissue evidence="1">Leaf</tissue>
    </source>
</reference>
<evidence type="ECO:0000313" key="2">
    <source>
        <dbReference type="Proteomes" id="UP000825935"/>
    </source>
</evidence>
<dbReference type="Proteomes" id="UP000825935">
    <property type="component" value="Chromosome 25"/>
</dbReference>
<dbReference type="EMBL" id="CM035430">
    <property type="protein sequence ID" value="KAH7298498.1"/>
    <property type="molecule type" value="Genomic_DNA"/>
</dbReference>
<name>A0A8T2RSK6_CERRI</name>
<keyword evidence="2" id="KW-1185">Reference proteome</keyword>
<accession>A0A8T2RSK6</accession>
<dbReference type="PANTHER" id="PTHR13366:SF0">
    <property type="entry name" value="HEAT REPEAT-CONTAINING PROTEIN 6"/>
    <property type="match status" value="1"/>
</dbReference>
<gene>
    <name evidence="1" type="ORF">KP509_25G046900</name>
</gene>
<dbReference type="InterPro" id="IPR052107">
    <property type="entry name" value="HEAT6"/>
</dbReference>
<dbReference type="InterPro" id="IPR011989">
    <property type="entry name" value="ARM-like"/>
</dbReference>